<dbReference type="Gene3D" id="3.40.50.2300">
    <property type="match status" value="1"/>
</dbReference>
<dbReference type="InterPro" id="IPR004358">
    <property type="entry name" value="Sig_transdc_His_kin-like_C"/>
</dbReference>
<organism evidence="13">
    <name type="scientific">Physcomitrium patens</name>
    <name type="common">Spreading-leaved earth moss</name>
    <name type="synonym">Physcomitrella patens</name>
    <dbReference type="NCBI Taxonomy" id="3218"/>
    <lineage>
        <taxon>Eukaryota</taxon>
        <taxon>Viridiplantae</taxon>
        <taxon>Streptophyta</taxon>
        <taxon>Embryophyta</taxon>
        <taxon>Bryophyta</taxon>
        <taxon>Bryophytina</taxon>
        <taxon>Bryopsida</taxon>
        <taxon>Funariidae</taxon>
        <taxon>Funariales</taxon>
        <taxon>Funariaceae</taxon>
        <taxon>Physcomitrium</taxon>
    </lineage>
</organism>
<evidence type="ECO:0000256" key="10">
    <source>
        <dbReference type="SAM" id="MobiDB-lite"/>
    </source>
</evidence>
<dbReference type="SUPFAM" id="SSF52172">
    <property type="entry name" value="CheY-like"/>
    <property type="match status" value="1"/>
</dbReference>
<evidence type="ECO:0000256" key="8">
    <source>
        <dbReference type="PROSITE-ProRule" id="PRU00169"/>
    </source>
</evidence>
<evidence type="ECO:0000256" key="5">
    <source>
        <dbReference type="ARBA" id="ARBA00022553"/>
    </source>
</evidence>
<dbReference type="SUPFAM" id="SSF55874">
    <property type="entry name" value="ATPase domain of HSP90 chaperone/DNA topoisomerase II/histidine kinase"/>
    <property type="match status" value="2"/>
</dbReference>
<dbReference type="PaxDb" id="3218-PP1S1_57V6.1"/>
<dbReference type="InterPro" id="IPR001789">
    <property type="entry name" value="Sig_transdc_resp-reg_receiver"/>
</dbReference>
<accession>A9RAU0</accession>
<dbReference type="PANTHER" id="PTHR43047">
    <property type="entry name" value="TWO-COMPONENT HISTIDINE PROTEIN KINASE"/>
    <property type="match status" value="1"/>
</dbReference>
<evidence type="ECO:0000256" key="6">
    <source>
        <dbReference type="ARBA" id="ARBA00022679"/>
    </source>
</evidence>
<evidence type="ECO:0000259" key="12">
    <source>
        <dbReference type="PROSITE" id="PS50110"/>
    </source>
</evidence>
<comment type="subcellular location">
    <subcellularLocation>
        <location evidence="2">Cytoplasm</location>
    </subcellularLocation>
</comment>
<dbReference type="SMART" id="SM00387">
    <property type="entry name" value="HATPase_c"/>
    <property type="match status" value="1"/>
</dbReference>
<feature type="domain" description="Histidine kinase" evidence="11">
    <location>
        <begin position="376"/>
        <end position="750"/>
    </location>
</feature>
<dbReference type="GeneID" id="112276064"/>
<dbReference type="PRINTS" id="PR00344">
    <property type="entry name" value="BCTRLSENSOR"/>
</dbReference>
<dbReference type="SUPFAM" id="SSF47384">
    <property type="entry name" value="Homodimeric domain of signal transducing histidine kinase"/>
    <property type="match status" value="1"/>
</dbReference>
<dbReference type="HOGENOM" id="CLU_000445_104_17_1"/>
<proteinExistence type="predicted"/>
<keyword evidence="5 8" id="KW-0597">Phosphoprotein</keyword>
<dbReference type="RefSeq" id="XP_024362832.1">
    <property type="nucleotide sequence ID" value="XM_024507064.2"/>
</dbReference>
<dbReference type="RefSeq" id="XP_024362858.1">
    <property type="nucleotide sequence ID" value="XM_024507090.2"/>
</dbReference>
<dbReference type="RefSeq" id="XP_024362806.1">
    <property type="nucleotide sequence ID" value="XM_024507038.2"/>
</dbReference>
<evidence type="ECO:0000256" key="7">
    <source>
        <dbReference type="ARBA" id="ARBA00022777"/>
    </source>
</evidence>
<keyword evidence="7" id="KW-0418">Kinase</keyword>
<feature type="modified residue" description="4-aspartylphosphate" evidence="8">
    <location>
        <position position="1007"/>
    </location>
</feature>
<evidence type="ECO:0000256" key="9">
    <source>
        <dbReference type="SAM" id="Coils"/>
    </source>
</evidence>
<dbReference type="RefSeq" id="XP_024362824.1">
    <property type="nucleotide sequence ID" value="XM_024507056.2"/>
</dbReference>
<dbReference type="InterPro" id="IPR005467">
    <property type="entry name" value="His_kinase_dom"/>
</dbReference>
<reference evidence="13 15" key="2">
    <citation type="journal article" date="2018" name="Plant J.">
        <title>The Physcomitrella patens chromosome-scale assembly reveals moss genome structure and evolution.</title>
        <authorList>
            <person name="Lang D."/>
            <person name="Ullrich K.K."/>
            <person name="Murat F."/>
            <person name="Fuchs J."/>
            <person name="Jenkins J."/>
            <person name="Haas F.B."/>
            <person name="Piednoel M."/>
            <person name="Gundlach H."/>
            <person name="Van Bel M."/>
            <person name="Meyberg R."/>
            <person name="Vives C."/>
            <person name="Morata J."/>
            <person name="Symeonidi A."/>
            <person name="Hiss M."/>
            <person name="Muchero W."/>
            <person name="Kamisugi Y."/>
            <person name="Saleh O."/>
            <person name="Blanc G."/>
            <person name="Decker E.L."/>
            <person name="van Gessel N."/>
            <person name="Grimwood J."/>
            <person name="Hayes R.D."/>
            <person name="Graham S.W."/>
            <person name="Gunter L.E."/>
            <person name="McDaniel S.F."/>
            <person name="Hoernstein S.N.W."/>
            <person name="Larsson A."/>
            <person name="Li F.W."/>
            <person name="Perroud P.F."/>
            <person name="Phillips J."/>
            <person name="Ranjan P."/>
            <person name="Rokshar D.S."/>
            <person name="Rothfels C.J."/>
            <person name="Schneider L."/>
            <person name="Shu S."/>
            <person name="Stevenson D.W."/>
            <person name="Thummler F."/>
            <person name="Tillich M."/>
            <person name="Villarreal Aguilar J.C."/>
            <person name="Widiez T."/>
            <person name="Wong G.K."/>
            <person name="Wymore A."/>
            <person name="Zhang Y."/>
            <person name="Zimmer A.D."/>
            <person name="Quatrano R.S."/>
            <person name="Mayer K.F.X."/>
            <person name="Goodstein D."/>
            <person name="Casacuberta J.M."/>
            <person name="Vandepoele K."/>
            <person name="Reski R."/>
            <person name="Cuming A.C."/>
            <person name="Tuskan G.A."/>
            <person name="Maumus F."/>
            <person name="Salse J."/>
            <person name="Schmutz J."/>
            <person name="Rensing S.A."/>
        </authorList>
    </citation>
    <scope>NUCLEOTIDE SEQUENCE [LARGE SCALE GENOMIC DNA]</scope>
    <source>
        <strain evidence="14 15">cv. Gransden 2004</strain>
    </source>
</reference>
<dbReference type="InterPro" id="IPR036097">
    <property type="entry name" value="HisK_dim/P_sf"/>
</dbReference>
<dbReference type="Pfam" id="PF00072">
    <property type="entry name" value="Response_reg"/>
    <property type="match status" value="1"/>
</dbReference>
<name>A9RAU0_PHYPA</name>
<dbReference type="InterPro" id="IPR003661">
    <property type="entry name" value="HisK_dim/P_dom"/>
</dbReference>
<evidence type="ECO:0000256" key="3">
    <source>
        <dbReference type="ARBA" id="ARBA00012438"/>
    </source>
</evidence>
<dbReference type="GO" id="GO:0009927">
    <property type="term" value="F:histidine phosphotransfer kinase activity"/>
    <property type="evidence" value="ECO:0000318"/>
    <property type="project" value="GO_Central"/>
</dbReference>
<dbReference type="InterPro" id="IPR011006">
    <property type="entry name" value="CheY-like_superfamily"/>
</dbReference>
<dbReference type="EnsemblPlants" id="Pp3c2_36790V3.1">
    <property type="protein sequence ID" value="Pp3c2_36790V3.1"/>
    <property type="gene ID" value="Pp3c2_36790"/>
</dbReference>
<dbReference type="GO" id="GO:0005737">
    <property type="term" value="C:cytoplasm"/>
    <property type="evidence" value="ECO:0007669"/>
    <property type="project" value="UniProtKB-SubCell"/>
</dbReference>
<dbReference type="CDD" id="cd17546">
    <property type="entry name" value="REC_hyHK_CKI1_RcsC-like"/>
    <property type="match status" value="1"/>
</dbReference>
<dbReference type="SMART" id="SM00448">
    <property type="entry name" value="REC"/>
    <property type="match status" value="1"/>
</dbReference>
<dbReference type="InterPro" id="IPR003594">
    <property type="entry name" value="HATPase_dom"/>
</dbReference>
<dbReference type="SUPFAM" id="SSF55785">
    <property type="entry name" value="PYP-like sensor domain (PAS domain)"/>
    <property type="match status" value="1"/>
</dbReference>
<keyword evidence="15" id="KW-1185">Reference proteome</keyword>
<dbReference type="FunFam" id="3.30.450.20:FF:000061">
    <property type="entry name" value="Histidine kinase 5"/>
    <property type="match status" value="1"/>
</dbReference>
<dbReference type="Gramene" id="Pp3c2_36790V3.2">
    <property type="protein sequence ID" value="Pp3c2_36790V3.2"/>
    <property type="gene ID" value="Pp3c2_36790"/>
</dbReference>
<keyword evidence="4" id="KW-0963">Cytoplasm</keyword>
<dbReference type="PROSITE" id="PS50109">
    <property type="entry name" value="HIS_KIN"/>
    <property type="match status" value="1"/>
</dbReference>
<dbReference type="AlphaFoldDB" id="A9RAU0"/>
<dbReference type="OrthoDB" id="10266508at2759"/>
<dbReference type="EnsemblPlants" id="Pp3c2_36790V3.2">
    <property type="protein sequence ID" value="Pp3c2_36790V3.2"/>
    <property type="gene ID" value="Pp3c2_36790"/>
</dbReference>
<dbReference type="FunFam" id="1.10.287.130:FF:000030">
    <property type="entry name" value="Putative histidine kinase 5"/>
    <property type="match status" value="1"/>
</dbReference>
<evidence type="ECO:0000313" key="15">
    <source>
        <dbReference type="Proteomes" id="UP000006727"/>
    </source>
</evidence>
<dbReference type="Pfam" id="PF02518">
    <property type="entry name" value="HATPase_c"/>
    <property type="match status" value="1"/>
</dbReference>
<dbReference type="PROSITE" id="PS50110">
    <property type="entry name" value="RESPONSE_REGULATORY"/>
    <property type="match status" value="1"/>
</dbReference>
<dbReference type="Gene3D" id="3.30.450.20">
    <property type="entry name" value="PAS domain"/>
    <property type="match status" value="1"/>
</dbReference>
<dbReference type="eggNOG" id="KOG0519">
    <property type="taxonomic scope" value="Eukaryota"/>
</dbReference>
<evidence type="ECO:0000256" key="1">
    <source>
        <dbReference type="ARBA" id="ARBA00000085"/>
    </source>
</evidence>
<dbReference type="RefSeq" id="XP_073387521.1">
    <property type="nucleotide sequence ID" value="XM_073531420.1"/>
</dbReference>
<feature type="domain" description="Response regulatory" evidence="12">
    <location>
        <begin position="958"/>
        <end position="1101"/>
    </location>
</feature>
<dbReference type="PANTHER" id="PTHR43047:SF68">
    <property type="entry name" value="HISTIDINE KINASE 5"/>
    <property type="match status" value="1"/>
</dbReference>
<dbReference type="SMART" id="SM00388">
    <property type="entry name" value="HisKA"/>
    <property type="match status" value="1"/>
</dbReference>
<comment type="catalytic activity">
    <reaction evidence="1">
        <text>ATP + protein L-histidine = ADP + protein N-phospho-L-histidine.</text>
        <dbReference type="EC" id="2.7.13.3"/>
    </reaction>
</comment>
<dbReference type="GO" id="GO:0000155">
    <property type="term" value="F:phosphorelay sensor kinase activity"/>
    <property type="evidence" value="ECO:0000318"/>
    <property type="project" value="GO_Central"/>
</dbReference>
<keyword evidence="9" id="KW-0175">Coiled coil</keyword>
<gene>
    <name evidence="14" type="primary">LOC112276064</name>
    <name evidence="13" type="ORF">PHYPA_003718</name>
</gene>
<dbReference type="GO" id="GO:0005886">
    <property type="term" value="C:plasma membrane"/>
    <property type="evidence" value="ECO:0000318"/>
    <property type="project" value="GO_Central"/>
</dbReference>
<dbReference type="Gramene" id="Pp3c2_36790V3.1">
    <property type="protein sequence ID" value="Pp3c2_36790V3.1"/>
    <property type="gene ID" value="Pp3c2_36790"/>
</dbReference>
<dbReference type="InterPro" id="IPR035965">
    <property type="entry name" value="PAS-like_dom_sf"/>
</dbReference>
<dbReference type="RefSeq" id="XP_024362850.1">
    <property type="nucleotide sequence ID" value="XM_024507082.2"/>
</dbReference>
<feature type="coiled-coil region" evidence="9">
    <location>
        <begin position="88"/>
        <end position="115"/>
    </location>
</feature>
<dbReference type="Gene3D" id="3.30.565.10">
    <property type="entry name" value="Histidine kinase-like ATPase, C-terminal domain"/>
    <property type="match status" value="2"/>
</dbReference>
<dbReference type="Proteomes" id="UP000006727">
    <property type="component" value="Chromosome 2"/>
</dbReference>
<sequence length="1108" mass="123517">MAVAPEWSLDMVDFQQSSMWPATTQALLKTDKRRQLLQPTIDLEQLLDRDNTFIDQQKFEDLMKSSKAGKNHRETLARIWKNHQANAVGLLREQLDSLQQRRIESERKKKEILHELTAECLASCPDGDDEMLDPVSIGEGFMCNSDVASSCSSVPDSASSLSDYEVENSSDYWREKAKALDTLLSESLRREELLCTKLQASVAEFPSRLTGELQQQFERFDNFLRFTLRKAPVVCCHQDTELRYRFIHNAFPTLTEEEVIGKTDEEIYQGVGVAEVMEFKREVIRTKVPDKQEIKFNTNMFGNKTFLVAVEPVLDINDVCVGVNCVAVDVTLQVAKREKLEKIRDEEAVQIAMESELNKTIRITEENMRAKQMLATMAHEIRSPLSGVISMASVLARTPLSEDQKRYVEFMMTSGNVVLELINDILDISKVEAGAMTFEEKKFRPREVVRHVLQMASASVEANDKTLKLETDVSENVPLEVVGDVLRIRQVLTNLVSNSIKFTHEGKVSIVVRVVGPPSHTTRDYMKPKQMSERDCSETSQQSLEGSAFHVSTPANSPSEAPLVHGNVFAKPMPSSVSSNRNNFPESTLKPHSRVECGFSSSASRECQNCGTQNTVTDKLSNDFQRSEMSGDIIRSLNEQQTREQVSASAVSSGYAECHNDGSNKYKDLEDSMWIEFRIVDTGIGISDSAIPTLFRRYSQASSTHAREYGGTGLGLHICKQLVELMGGSISVSSKENGGSTFSFKLPLRAVEHLPSSPISGGDPERMIEQDHMDNMCAEMPESLQFNSEKPAQHHHPYLSTRGNVPRGLQQYPKPAFNTLLPMNSDHEKSSTAFLRDKRELHSTMEPTSAVEAKLVQFEGYGNCRGPHSSALLDGQGASLRASCGVFTCPFDGDESTKSCHRSNASSAKRFHGGPVPYKMRSPSRQGNSRKFVKAHRNKRAGCEPSPAFSNVARKRLSILVAEDDPVNVKCTTQMLLTLGHELKVVNNGTDAVQAVQQGSYDVVLMDVHMPVMDGLKAAQLIRMYEENCSSASINDPIQTQQGAAAASDMGPQRMRRVPIIAMTADALTKNIQECVKYGMDDLITKPVNVGMLEELLNQYLFRLDNQM</sequence>
<evidence type="ECO:0000313" key="14">
    <source>
        <dbReference type="EnsemblPlants" id="Pp3c2_36790V3.1"/>
    </source>
</evidence>
<dbReference type="GO" id="GO:0000160">
    <property type="term" value="P:phosphorelay signal transduction system"/>
    <property type="evidence" value="ECO:0000318"/>
    <property type="project" value="GO_Central"/>
</dbReference>
<dbReference type="RefSeq" id="XP_024362814.1">
    <property type="nucleotide sequence ID" value="XM_024507046.2"/>
</dbReference>
<evidence type="ECO:0000256" key="4">
    <source>
        <dbReference type="ARBA" id="ARBA00022490"/>
    </source>
</evidence>
<evidence type="ECO:0000313" key="13">
    <source>
        <dbReference type="EMBL" id="PNR60925.1"/>
    </source>
</evidence>
<dbReference type="EMBL" id="ABEU02000002">
    <property type="protein sequence ID" value="PNR60925.1"/>
    <property type="molecule type" value="Genomic_DNA"/>
</dbReference>
<dbReference type="CDD" id="cd00082">
    <property type="entry name" value="HisKA"/>
    <property type="match status" value="1"/>
</dbReference>
<dbReference type="Pfam" id="PF00512">
    <property type="entry name" value="HisKA"/>
    <property type="match status" value="1"/>
</dbReference>
<dbReference type="Gene3D" id="1.10.287.130">
    <property type="match status" value="1"/>
</dbReference>
<reference evidence="13 15" key="1">
    <citation type="journal article" date="2008" name="Science">
        <title>The Physcomitrella genome reveals evolutionary insights into the conquest of land by plants.</title>
        <authorList>
            <person name="Rensing S."/>
            <person name="Lang D."/>
            <person name="Zimmer A."/>
            <person name="Terry A."/>
            <person name="Salamov A."/>
            <person name="Shapiro H."/>
            <person name="Nishiyama T."/>
            <person name="Perroud P.-F."/>
            <person name="Lindquist E."/>
            <person name="Kamisugi Y."/>
            <person name="Tanahashi T."/>
            <person name="Sakakibara K."/>
            <person name="Fujita T."/>
            <person name="Oishi K."/>
            <person name="Shin-I T."/>
            <person name="Kuroki Y."/>
            <person name="Toyoda A."/>
            <person name="Suzuki Y."/>
            <person name="Hashimoto A."/>
            <person name="Yamaguchi K."/>
            <person name="Sugano A."/>
            <person name="Kohara Y."/>
            <person name="Fujiyama A."/>
            <person name="Anterola A."/>
            <person name="Aoki S."/>
            <person name="Ashton N."/>
            <person name="Barbazuk W.B."/>
            <person name="Barker E."/>
            <person name="Bennetzen J."/>
            <person name="Bezanilla M."/>
            <person name="Blankenship R."/>
            <person name="Cho S.H."/>
            <person name="Dutcher S."/>
            <person name="Estelle M."/>
            <person name="Fawcett J.A."/>
            <person name="Gundlach H."/>
            <person name="Hanada K."/>
            <person name="Heyl A."/>
            <person name="Hicks K.A."/>
            <person name="Hugh J."/>
            <person name="Lohr M."/>
            <person name="Mayer K."/>
            <person name="Melkozernov A."/>
            <person name="Murata T."/>
            <person name="Nelson D."/>
            <person name="Pils B."/>
            <person name="Prigge M."/>
            <person name="Reiss B."/>
            <person name="Renner T."/>
            <person name="Rombauts S."/>
            <person name="Rushton P."/>
            <person name="Sanderfoot A."/>
            <person name="Schween G."/>
            <person name="Shiu S.-H."/>
            <person name="Stueber K."/>
            <person name="Theodoulou F.L."/>
            <person name="Tu H."/>
            <person name="Van de Peer Y."/>
            <person name="Verrier P.J."/>
            <person name="Waters E."/>
            <person name="Wood A."/>
            <person name="Yang L."/>
            <person name="Cove D."/>
            <person name="Cuming A."/>
            <person name="Hasebe M."/>
            <person name="Lucas S."/>
            <person name="Mishler D.B."/>
            <person name="Reski R."/>
            <person name="Grigoriev I."/>
            <person name="Quatrano R.S."/>
            <person name="Boore J.L."/>
        </authorList>
    </citation>
    <scope>NUCLEOTIDE SEQUENCE [LARGE SCALE GENOMIC DNA]</scope>
    <source>
        <strain evidence="14 15">cv. Gransden 2004</strain>
    </source>
</reference>
<keyword evidence="6" id="KW-0808">Transferase</keyword>
<protein>
    <recommendedName>
        <fullName evidence="3">histidine kinase</fullName>
        <ecNumber evidence="3">2.7.13.3</ecNumber>
    </recommendedName>
</protein>
<dbReference type="InterPro" id="IPR036890">
    <property type="entry name" value="HATPase_C_sf"/>
</dbReference>
<reference evidence="14" key="3">
    <citation type="submission" date="2020-12" db="UniProtKB">
        <authorList>
            <consortium name="EnsemblPlants"/>
        </authorList>
    </citation>
    <scope>IDENTIFICATION</scope>
</reference>
<evidence type="ECO:0000259" key="11">
    <source>
        <dbReference type="PROSITE" id="PS50109"/>
    </source>
</evidence>
<feature type="region of interest" description="Disordered" evidence="10">
    <location>
        <begin position="900"/>
        <end position="929"/>
    </location>
</feature>
<evidence type="ECO:0000256" key="2">
    <source>
        <dbReference type="ARBA" id="ARBA00004496"/>
    </source>
</evidence>
<dbReference type="EC" id="2.7.13.3" evidence="3"/>